<dbReference type="PANTHER" id="PTHR43525:SF1">
    <property type="entry name" value="PROTEIN MALY"/>
    <property type="match status" value="1"/>
</dbReference>
<dbReference type="Pfam" id="PF00155">
    <property type="entry name" value="Aminotran_1_2"/>
    <property type="match status" value="1"/>
</dbReference>
<evidence type="ECO:0000256" key="1">
    <source>
        <dbReference type="ARBA" id="ARBA00001933"/>
    </source>
</evidence>
<comment type="similarity">
    <text evidence="5">Belongs to the class-II pyridoxal-phosphate-dependent aminotransferase family. MalY/PatB cystathionine beta-lyase subfamily.</text>
</comment>
<dbReference type="SUPFAM" id="SSF53383">
    <property type="entry name" value="PLP-dependent transferases"/>
    <property type="match status" value="1"/>
</dbReference>
<dbReference type="InterPro" id="IPR015424">
    <property type="entry name" value="PyrdxlP-dep_Trfase"/>
</dbReference>
<feature type="domain" description="Aminotransferase class I/classII large" evidence="6">
    <location>
        <begin position="51"/>
        <end position="390"/>
    </location>
</feature>
<evidence type="ECO:0000256" key="5">
    <source>
        <dbReference type="ARBA" id="ARBA00037974"/>
    </source>
</evidence>
<gene>
    <name evidence="7" type="ORF">SAMN04488579_11259</name>
</gene>
<dbReference type="InterPro" id="IPR004839">
    <property type="entry name" value="Aminotransferase_I/II_large"/>
</dbReference>
<dbReference type="OrthoDB" id="9802872at2"/>
<dbReference type="InterPro" id="IPR015422">
    <property type="entry name" value="PyrdxlP-dep_Trfase_small"/>
</dbReference>
<evidence type="ECO:0000256" key="2">
    <source>
        <dbReference type="ARBA" id="ARBA00012224"/>
    </source>
</evidence>
<evidence type="ECO:0000256" key="4">
    <source>
        <dbReference type="ARBA" id="ARBA00023239"/>
    </source>
</evidence>
<dbReference type="CDD" id="cd00609">
    <property type="entry name" value="AAT_like"/>
    <property type="match status" value="1"/>
</dbReference>
<dbReference type="Gene3D" id="3.40.640.10">
    <property type="entry name" value="Type I PLP-dependent aspartate aminotransferase-like (Major domain)"/>
    <property type="match status" value="1"/>
</dbReference>
<name>A0A1H3G3F7_EUBBA</name>
<keyword evidence="3" id="KW-0663">Pyridoxal phosphate</keyword>
<dbReference type="Proteomes" id="UP000199652">
    <property type="component" value="Unassembled WGS sequence"/>
</dbReference>
<proteinExistence type="inferred from homology"/>
<dbReference type="NCBIfam" id="TIGR04350">
    <property type="entry name" value="C_S_lyase_PatB"/>
    <property type="match status" value="1"/>
</dbReference>
<dbReference type="InterPro" id="IPR027619">
    <property type="entry name" value="C-S_lyase_PatB-like"/>
</dbReference>
<keyword evidence="8" id="KW-1185">Reference proteome</keyword>
<evidence type="ECO:0000313" key="7">
    <source>
        <dbReference type="EMBL" id="SDX97218.1"/>
    </source>
</evidence>
<keyword evidence="4 7" id="KW-0456">Lyase</keyword>
<sequence length="395" mass="44241">MTVFNETIDRRKSGDIKWCPEVVSQNIKARVDDNMLPLWVADMDFKSAPPIMAALEERLAHGIFGYCHPTTSCLEAVSWWQGRRFGWRVDPEWVQITPTVVSAINIAIRAFTEPGDGVIVQQPVYRPFWDIVTGSGRRVVNNALVSDGAGYYTMDLEALRLQAADPRTKMLILCSPHNPVGRVWRPEELRALADICLENDVLVVTDEIHSDLIYSGHTHYNLMALSPKYEDAFIYLSGPGKTFNIPGLTVAYAIIPNGDKRRAFRAEQRAMTLEIENTFGLAALTAAYSEAGEAWMLKLLRYLEGNVTALEAFVEKELPGVTMKRPEGTYLCWLDFRQTGLNDRGIREKIMGEAGVIGNAGPWFGQGGEGFLRLNVGCTRQTLEEALWRIKGVLE</sequence>
<dbReference type="STRING" id="1528.SAMN04488579_11259"/>
<comment type="cofactor">
    <cofactor evidence="1">
        <name>pyridoxal 5'-phosphate</name>
        <dbReference type="ChEBI" id="CHEBI:597326"/>
    </cofactor>
</comment>
<evidence type="ECO:0000259" key="6">
    <source>
        <dbReference type="Pfam" id="PF00155"/>
    </source>
</evidence>
<dbReference type="EMBL" id="FNOU01000012">
    <property type="protein sequence ID" value="SDX97218.1"/>
    <property type="molecule type" value="Genomic_DNA"/>
</dbReference>
<evidence type="ECO:0000256" key="3">
    <source>
        <dbReference type="ARBA" id="ARBA00022898"/>
    </source>
</evidence>
<evidence type="ECO:0000313" key="8">
    <source>
        <dbReference type="Proteomes" id="UP000199652"/>
    </source>
</evidence>
<organism evidence="7 8">
    <name type="scientific">Eubacterium barkeri</name>
    <name type="common">Clostridium barkeri</name>
    <dbReference type="NCBI Taxonomy" id="1528"/>
    <lineage>
        <taxon>Bacteria</taxon>
        <taxon>Bacillati</taxon>
        <taxon>Bacillota</taxon>
        <taxon>Clostridia</taxon>
        <taxon>Eubacteriales</taxon>
        <taxon>Eubacteriaceae</taxon>
        <taxon>Eubacterium</taxon>
    </lineage>
</organism>
<dbReference type="EC" id="4.4.1.13" evidence="2"/>
<dbReference type="RefSeq" id="WP_090245413.1">
    <property type="nucleotide sequence ID" value="NZ_FNOU01000012.1"/>
</dbReference>
<dbReference type="Gene3D" id="3.90.1150.10">
    <property type="entry name" value="Aspartate Aminotransferase, domain 1"/>
    <property type="match status" value="1"/>
</dbReference>
<dbReference type="GO" id="GO:0047804">
    <property type="term" value="F:cysteine-S-conjugate beta-lyase activity"/>
    <property type="evidence" value="ECO:0007669"/>
    <property type="project" value="UniProtKB-EC"/>
</dbReference>
<accession>A0A1H3G3F7</accession>
<reference evidence="8" key="1">
    <citation type="submission" date="2016-10" db="EMBL/GenBank/DDBJ databases">
        <authorList>
            <person name="Varghese N."/>
            <person name="Submissions S."/>
        </authorList>
    </citation>
    <scope>NUCLEOTIDE SEQUENCE [LARGE SCALE GENOMIC DNA]</scope>
    <source>
        <strain evidence="8">VPI 5359</strain>
    </source>
</reference>
<dbReference type="GO" id="GO:0030170">
    <property type="term" value="F:pyridoxal phosphate binding"/>
    <property type="evidence" value="ECO:0007669"/>
    <property type="project" value="InterPro"/>
</dbReference>
<dbReference type="PANTHER" id="PTHR43525">
    <property type="entry name" value="PROTEIN MALY"/>
    <property type="match status" value="1"/>
</dbReference>
<dbReference type="AlphaFoldDB" id="A0A1H3G3F7"/>
<protein>
    <recommendedName>
        <fullName evidence="2">cysteine-S-conjugate beta-lyase</fullName>
        <ecNumber evidence="2">4.4.1.13</ecNumber>
    </recommendedName>
</protein>
<dbReference type="InterPro" id="IPR051798">
    <property type="entry name" value="Class-II_PLP-Dep_Aminotrans"/>
</dbReference>
<dbReference type="InterPro" id="IPR015421">
    <property type="entry name" value="PyrdxlP-dep_Trfase_major"/>
</dbReference>